<dbReference type="AlphaFoldDB" id="N1PJK0"/>
<protein>
    <submittedName>
        <fullName evidence="1">Uncharacterized protein</fullName>
    </submittedName>
</protein>
<dbReference type="Proteomes" id="UP000016933">
    <property type="component" value="Unassembled WGS sequence"/>
</dbReference>
<evidence type="ECO:0000313" key="2">
    <source>
        <dbReference type="Proteomes" id="UP000016933"/>
    </source>
</evidence>
<proteinExistence type="predicted"/>
<dbReference type="EMBL" id="KB446541">
    <property type="protein sequence ID" value="EME42748.1"/>
    <property type="molecule type" value="Genomic_DNA"/>
</dbReference>
<dbReference type="HOGENOM" id="CLU_1713212_0_0_1"/>
<evidence type="ECO:0000313" key="1">
    <source>
        <dbReference type="EMBL" id="EME42748.1"/>
    </source>
</evidence>
<organism evidence="1 2">
    <name type="scientific">Dothistroma septosporum (strain NZE10 / CBS 128990)</name>
    <name type="common">Red band needle blight fungus</name>
    <name type="synonym">Mycosphaerella pini</name>
    <dbReference type="NCBI Taxonomy" id="675120"/>
    <lineage>
        <taxon>Eukaryota</taxon>
        <taxon>Fungi</taxon>
        <taxon>Dikarya</taxon>
        <taxon>Ascomycota</taxon>
        <taxon>Pezizomycotina</taxon>
        <taxon>Dothideomycetes</taxon>
        <taxon>Dothideomycetidae</taxon>
        <taxon>Mycosphaerellales</taxon>
        <taxon>Mycosphaerellaceae</taxon>
        <taxon>Dothistroma</taxon>
    </lineage>
</organism>
<accession>N1PJK0</accession>
<sequence length="153" mass="17147">MRCQPALIRVSRQIDRRTLLMFYGMNEFVAYTPGGGEPGQEMRLSDAHKILKAIGKRNAACIKHVAVLLADCMSDYNLPCLRDDLGFDQFELSPKAVKVLANSGGEPQYVGVFIPIIEYGNARSSITIIEKDRRRRGHYWSARQVDGGGYQPL</sequence>
<keyword evidence="2" id="KW-1185">Reference proteome</keyword>
<reference evidence="2" key="1">
    <citation type="journal article" date="2012" name="PLoS Genet.">
        <title>The genomes of the fungal plant pathogens Cladosporium fulvum and Dothistroma septosporum reveal adaptation to different hosts and lifestyles but also signatures of common ancestry.</title>
        <authorList>
            <person name="de Wit P.J.G.M."/>
            <person name="van der Burgt A."/>
            <person name="Oekmen B."/>
            <person name="Stergiopoulos I."/>
            <person name="Abd-Elsalam K.A."/>
            <person name="Aerts A.L."/>
            <person name="Bahkali A.H."/>
            <person name="Beenen H.G."/>
            <person name="Chettri P."/>
            <person name="Cox M.P."/>
            <person name="Datema E."/>
            <person name="de Vries R.P."/>
            <person name="Dhillon B."/>
            <person name="Ganley A.R."/>
            <person name="Griffiths S.A."/>
            <person name="Guo Y."/>
            <person name="Hamelin R.C."/>
            <person name="Henrissat B."/>
            <person name="Kabir M.S."/>
            <person name="Jashni M.K."/>
            <person name="Kema G."/>
            <person name="Klaubauf S."/>
            <person name="Lapidus A."/>
            <person name="Levasseur A."/>
            <person name="Lindquist E."/>
            <person name="Mehrabi R."/>
            <person name="Ohm R.A."/>
            <person name="Owen T.J."/>
            <person name="Salamov A."/>
            <person name="Schwelm A."/>
            <person name="Schijlen E."/>
            <person name="Sun H."/>
            <person name="van den Burg H.A."/>
            <person name="van Ham R.C.H.J."/>
            <person name="Zhang S."/>
            <person name="Goodwin S.B."/>
            <person name="Grigoriev I.V."/>
            <person name="Collemare J."/>
            <person name="Bradshaw R.E."/>
        </authorList>
    </citation>
    <scope>NUCLEOTIDE SEQUENCE [LARGE SCALE GENOMIC DNA]</scope>
    <source>
        <strain evidence="2">NZE10 / CBS 128990</strain>
    </source>
</reference>
<reference evidence="1 2" key="2">
    <citation type="journal article" date="2012" name="PLoS Pathog.">
        <title>Diverse lifestyles and strategies of plant pathogenesis encoded in the genomes of eighteen Dothideomycetes fungi.</title>
        <authorList>
            <person name="Ohm R.A."/>
            <person name="Feau N."/>
            <person name="Henrissat B."/>
            <person name="Schoch C.L."/>
            <person name="Horwitz B.A."/>
            <person name="Barry K.W."/>
            <person name="Condon B.J."/>
            <person name="Copeland A.C."/>
            <person name="Dhillon B."/>
            <person name="Glaser F."/>
            <person name="Hesse C.N."/>
            <person name="Kosti I."/>
            <person name="LaButti K."/>
            <person name="Lindquist E.A."/>
            <person name="Lucas S."/>
            <person name="Salamov A.A."/>
            <person name="Bradshaw R.E."/>
            <person name="Ciuffetti L."/>
            <person name="Hamelin R.C."/>
            <person name="Kema G.H.J."/>
            <person name="Lawrence C."/>
            <person name="Scott J.A."/>
            <person name="Spatafora J.W."/>
            <person name="Turgeon B.G."/>
            <person name="de Wit P.J.G.M."/>
            <person name="Zhong S."/>
            <person name="Goodwin S.B."/>
            <person name="Grigoriev I.V."/>
        </authorList>
    </citation>
    <scope>NUCLEOTIDE SEQUENCE [LARGE SCALE GENOMIC DNA]</scope>
    <source>
        <strain evidence="2">NZE10 / CBS 128990</strain>
    </source>
</reference>
<gene>
    <name evidence="1" type="ORF">DOTSEDRAFT_26300</name>
</gene>
<name>N1PJK0_DOTSN</name>